<feature type="compositionally biased region" description="Pro residues" evidence="1">
    <location>
        <begin position="358"/>
        <end position="383"/>
    </location>
</feature>
<reference evidence="2" key="1">
    <citation type="journal article" date="2023" name="Mol. Phylogenet. Evol.">
        <title>Genome-scale phylogeny and comparative genomics of the fungal order Sordariales.</title>
        <authorList>
            <person name="Hensen N."/>
            <person name="Bonometti L."/>
            <person name="Westerberg I."/>
            <person name="Brannstrom I.O."/>
            <person name="Guillou S."/>
            <person name="Cros-Aarteil S."/>
            <person name="Calhoun S."/>
            <person name="Haridas S."/>
            <person name="Kuo A."/>
            <person name="Mondo S."/>
            <person name="Pangilinan J."/>
            <person name="Riley R."/>
            <person name="LaButti K."/>
            <person name="Andreopoulos B."/>
            <person name="Lipzen A."/>
            <person name="Chen C."/>
            <person name="Yan M."/>
            <person name="Daum C."/>
            <person name="Ng V."/>
            <person name="Clum A."/>
            <person name="Steindorff A."/>
            <person name="Ohm R.A."/>
            <person name="Martin F."/>
            <person name="Silar P."/>
            <person name="Natvig D.O."/>
            <person name="Lalanne C."/>
            <person name="Gautier V."/>
            <person name="Ament-Velasquez S.L."/>
            <person name="Kruys A."/>
            <person name="Hutchinson M.I."/>
            <person name="Powell A.J."/>
            <person name="Barry K."/>
            <person name="Miller A.N."/>
            <person name="Grigoriev I.V."/>
            <person name="Debuchy R."/>
            <person name="Gladieux P."/>
            <person name="Hiltunen Thoren M."/>
            <person name="Johannesson H."/>
        </authorList>
    </citation>
    <scope>NUCLEOTIDE SEQUENCE</scope>
    <source>
        <strain evidence="2">SMH4131-1</strain>
    </source>
</reference>
<evidence type="ECO:0000313" key="2">
    <source>
        <dbReference type="EMBL" id="KAK3320221.1"/>
    </source>
</evidence>
<protein>
    <submittedName>
        <fullName evidence="2">Uncharacterized protein</fullName>
    </submittedName>
</protein>
<dbReference type="InterPro" id="IPR012337">
    <property type="entry name" value="RNaseH-like_sf"/>
</dbReference>
<reference evidence="2" key="2">
    <citation type="submission" date="2023-06" db="EMBL/GenBank/DDBJ databases">
        <authorList>
            <consortium name="Lawrence Berkeley National Laboratory"/>
            <person name="Haridas S."/>
            <person name="Hensen N."/>
            <person name="Bonometti L."/>
            <person name="Westerberg I."/>
            <person name="Brannstrom I.O."/>
            <person name="Guillou S."/>
            <person name="Cros-Aarteil S."/>
            <person name="Calhoun S."/>
            <person name="Kuo A."/>
            <person name="Mondo S."/>
            <person name="Pangilinan J."/>
            <person name="Riley R."/>
            <person name="Labutti K."/>
            <person name="Andreopoulos B."/>
            <person name="Lipzen A."/>
            <person name="Chen C."/>
            <person name="Yanf M."/>
            <person name="Daum C."/>
            <person name="Ng V."/>
            <person name="Clum A."/>
            <person name="Steindorff A."/>
            <person name="Ohm R."/>
            <person name="Martin F."/>
            <person name="Silar P."/>
            <person name="Natvig D."/>
            <person name="Lalanne C."/>
            <person name="Gautier V."/>
            <person name="Ament-Velasquez S.L."/>
            <person name="Kruys A."/>
            <person name="Hutchinson M.I."/>
            <person name="Powell A.J."/>
            <person name="Barry K."/>
            <person name="Miller A.N."/>
            <person name="Grigoriev I.V."/>
            <person name="Debuchy R."/>
            <person name="Gladieux P."/>
            <person name="Thoren M.H."/>
            <person name="Johannesson H."/>
        </authorList>
    </citation>
    <scope>NUCLEOTIDE SEQUENCE</scope>
    <source>
        <strain evidence="2">SMH4131-1</strain>
    </source>
</reference>
<dbReference type="Proteomes" id="UP001286456">
    <property type="component" value="Unassembled WGS sequence"/>
</dbReference>
<gene>
    <name evidence="2" type="ORF">B0T19DRAFT_404735</name>
</gene>
<accession>A0AAE0M5J7</accession>
<dbReference type="SUPFAM" id="SSF53098">
    <property type="entry name" value="Ribonuclease H-like"/>
    <property type="match status" value="1"/>
</dbReference>
<sequence>MSQPRFDGKIVRETHRKAVHTAYRSQQHVSRPGDIAMHVWCDGSHSPGDDSGGIAVTYYPWLPSWDSEDEDLILAAWSLRPLWGSYFREVLSICEALYIIWQQLIRYGNSPEVLGESVKICIYNDKLWFLEWLDGVSRMDLGIYTLCKPLIDFIVQKSAEIRRFPGIQVRLSLHWIPGHYHNIIPHVAADRMARNITRMGRAIFWNQHHSFWTDEPQVITLLRGELEEAALAAASLWPELQSRLTGSIGQVRAMVERRISQRFNSFEYGLGTSNPPYQLSASQPSGGGFPPPPTLESIANAPPPPANPPLPPPLEDLPPPPPLEDSPPPPIHNPEPPLTLKHPLPPRPTFLSSKPNAILPPPAWKKGLPPQPALRHPLPPRPISPRRKAPTRANRWAPWPSQRRPIDTIQSLASRLEPPMAGRLRGIPNRRREREEAGTCVEKVKEVSTADQKRVVPDKIWLKEPTDRQDVVTEEALGAVRKGVADQKCPPLRAGEEAPDKGISDQMLSVGKDIGQAGEENPANTTSAADEFCAEACGVDYERRKSPRVEDEQKQGELNEGTVAGHRVVVAESWSWREADEEIQGQLEELYQRELELGFVLWTFVDIL</sequence>
<dbReference type="AlphaFoldDB" id="A0AAE0M5J7"/>
<name>A0AAE0M5J7_9PEZI</name>
<feature type="compositionally biased region" description="Polar residues" evidence="1">
    <location>
        <begin position="274"/>
        <end position="283"/>
    </location>
</feature>
<feature type="compositionally biased region" description="Pro residues" evidence="1">
    <location>
        <begin position="301"/>
        <end position="348"/>
    </location>
</feature>
<organism evidence="2 3">
    <name type="scientific">Cercophora scortea</name>
    <dbReference type="NCBI Taxonomy" id="314031"/>
    <lineage>
        <taxon>Eukaryota</taxon>
        <taxon>Fungi</taxon>
        <taxon>Dikarya</taxon>
        <taxon>Ascomycota</taxon>
        <taxon>Pezizomycotina</taxon>
        <taxon>Sordariomycetes</taxon>
        <taxon>Sordariomycetidae</taxon>
        <taxon>Sordariales</taxon>
        <taxon>Lasiosphaeriaceae</taxon>
        <taxon>Cercophora</taxon>
    </lineage>
</organism>
<evidence type="ECO:0000256" key="1">
    <source>
        <dbReference type="SAM" id="MobiDB-lite"/>
    </source>
</evidence>
<proteinExistence type="predicted"/>
<feature type="region of interest" description="Disordered" evidence="1">
    <location>
        <begin position="274"/>
        <end position="399"/>
    </location>
</feature>
<evidence type="ECO:0000313" key="3">
    <source>
        <dbReference type="Proteomes" id="UP001286456"/>
    </source>
</evidence>
<dbReference type="EMBL" id="JAUEPO010000006">
    <property type="protein sequence ID" value="KAK3320221.1"/>
    <property type="molecule type" value="Genomic_DNA"/>
</dbReference>
<comment type="caution">
    <text evidence="2">The sequence shown here is derived from an EMBL/GenBank/DDBJ whole genome shotgun (WGS) entry which is preliminary data.</text>
</comment>
<keyword evidence="3" id="KW-1185">Reference proteome</keyword>